<dbReference type="SUPFAM" id="SSF52091">
    <property type="entry name" value="SpoIIaa-like"/>
    <property type="match status" value="1"/>
</dbReference>
<evidence type="ECO:0000259" key="1">
    <source>
        <dbReference type="PROSITE" id="PS50801"/>
    </source>
</evidence>
<dbReference type="AlphaFoldDB" id="A0A9X2GFR8"/>
<protein>
    <submittedName>
        <fullName evidence="2">Anti-sigma B factor antagonist</fullName>
    </submittedName>
</protein>
<evidence type="ECO:0000313" key="3">
    <source>
        <dbReference type="Proteomes" id="UP001139648"/>
    </source>
</evidence>
<dbReference type="RefSeq" id="WP_253745388.1">
    <property type="nucleotide sequence ID" value="NZ_BAABKA010000065.1"/>
</dbReference>
<keyword evidence="3" id="KW-1185">Reference proteome</keyword>
<sequence>MSCEHLPGVTLVRVAGEADALNAAQLETFLAHARRRPGEPLVLDLSELTFLGGGALRVLPRAHAVAEQHGTGLYLAAVRAAPARLLELTGAWRHLRWYPSVEHALAATHGAPDAA</sequence>
<dbReference type="GO" id="GO:0043856">
    <property type="term" value="F:anti-sigma factor antagonist activity"/>
    <property type="evidence" value="ECO:0007669"/>
    <property type="project" value="TreeGrafter"/>
</dbReference>
<dbReference type="EMBL" id="JAMZEB010000002">
    <property type="protein sequence ID" value="MCP2358304.1"/>
    <property type="molecule type" value="Genomic_DNA"/>
</dbReference>
<evidence type="ECO:0000313" key="2">
    <source>
        <dbReference type="EMBL" id="MCP2358304.1"/>
    </source>
</evidence>
<dbReference type="PANTHER" id="PTHR33495">
    <property type="entry name" value="ANTI-SIGMA FACTOR ANTAGONIST TM_1081-RELATED-RELATED"/>
    <property type="match status" value="1"/>
</dbReference>
<accession>A0A9X2GFR8</accession>
<reference evidence="2" key="1">
    <citation type="submission" date="2022-06" db="EMBL/GenBank/DDBJ databases">
        <title>Sequencing the genomes of 1000 actinobacteria strains.</title>
        <authorList>
            <person name="Klenk H.-P."/>
        </authorList>
    </citation>
    <scope>NUCLEOTIDE SEQUENCE</scope>
    <source>
        <strain evidence="2">DSM 46694</strain>
    </source>
</reference>
<gene>
    <name evidence="2" type="ORF">HD597_005324</name>
</gene>
<dbReference type="InterPro" id="IPR036513">
    <property type="entry name" value="STAS_dom_sf"/>
</dbReference>
<dbReference type="CDD" id="cd07043">
    <property type="entry name" value="STAS_anti-anti-sigma_factors"/>
    <property type="match status" value="1"/>
</dbReference>
<dbReference type="Proteomes" id="UP001139648">
    <property type="component" value="Unassembled WGS sequence"/>
</dbReference>
<dbReference type="PROSITE" id="PS50801">
    <property type="entry name" value="STAS"/>
    <property type="match status" value="1"/>
</dbReference>
<dbReference type="PANTHER" id="PTHR33495:SF2">
    <property type="entry name" value="ANTI-SIGMA FACTOR ANTAGONIST TM_1081-RELATED"/>
    <property type="match status" value="1"/>
</dbReference>
<dbReference type="InterPro" id="IPR002645">
    <property type="entry name" value="STAS_dom"/>
</dbReference>
<feature type="domain" description="STAS" evidence="1">
    <location>
        <begin position="1"/>
        <end position="108"/>
    </location>
</feature>
<organism evidence="2 3">
    <name type="scientific">Nonomuraea thailandensis</name>
    <dbReference type="NCBI Taxonomy" id="1188745"/>
    <lineage>
        <taxon>Bacteria</taxon>
        <taxon>Bacillati</taxon>
        <taxon>Actinomycetota</taxon>
        <taxon>Actinomycetes</taxon>
        <taxon>Streptosporangiales</taxon>
        <taxon>Streptosporangiaceae</taxon>
        <taxon>Nonomuraea</taxon>
    </lineage>
</organism>
<comment type="caution">
    <text evidence="2">The sequence shown here is derived from an EMBL/GenBank/DDBJ whole genome shotgun (WGS) entry which is preliminary data.</text>
</comment>
<proteinExistence type="predicted"/>
<dbReference type="Pfam" id="PF01740">
    <property type="entry name" value="STAS"/>
    <property type="match status" value="1"/>
</dbReference>
<name>A0A9X2GFR8_9ACTN</name>
<dbReference type="Gene3D" id="3.30.750.24">
    <property type="entry name" value="STAS domain"/>
    <property type="match status" value="1"/>
</dbReference>